<feature type="domain" description="Glutamine amidotransferase type-2" evidence="12">
    <location>
        <begin position="28"/>
        <end position="247"/>
    </location>
</feature>
<feature type="binding site" evidence="7 11">
    <location>
        <position position="464"/>
    </location>
    <ligand>
        <name>[4Fe-4S] cluster</name>
        <dbReference type="ChEBI" id="CHEBI:49883"/>
    </ligand>
</feature>
<dbReference type="Pfam" id="PF00156">
    <property type="entry name" value="Pribosyltran"/>
    <property type="match status" value="1"/>
</dbReference>
<keyword evidence="7 10" id="KW-0460">Magnesium</keyword>
<dbReference type="InterPro" id="IPR035584">
    <property type="entry name" value="PurF_N"/>
</dbReference>
<evidence type="ECO:0000256" key="5">
    <source>
        <dbReference type="ARBA" id="ARBA00022755"/>
    </source>
</evidence>
<dbReference type="Pfam" id="PF13522">
    <property type="entry name" value="GATase_6"/>
    <property type="match status" value="1"/>
</dbReference>
<keyword evidence="7 11" id="KW-0411">Iron-sulfur</keyword>
<keyword evidence="7 11" id="KW-0408">Iron</keyword>
<evidence type="ECO:0000313" key="14">
    <source>
        <dbReference type="Proteomes" id="UP001163687"/>
    </source>
</evidence>
<evidence type="ECO:0000313" key="13">
    <source>
        <dbReference type="EMBL" id="BDG61282.1"/>
    </source>
</evidence>
<gene>
    <name evidence="7 13" type="primary">purF</name>
    <name evidence="13" type="ORF">caldi_23720</name>
</gene>
<keyword evidence="6 7" id="KW-0315">Glutamine amidotransferase</keyword>
<evidence type="ECO:0000256" key="3">
    <source>
        <dbReference type="ARBA" id="ARBA00022676"/>
    </source>
</evidence>
<feature type="binding site" evidence="7 11">
    <location>
        <position position="467"/>
    </location>
    <ligand>
        <name>[4Fe-4S] cluster</name>
        <dbReference type="ChEBI" id="CHEBI:49883"/>
    </ligand>
</feature>
<evidence type="ECO:0000256" key="7">
    <source>
        <dbReference type="HAMAP-Rule" id="MF_01931"/>
    </source>
</evidence>
<feature type="binding site" evidence="7 11">
    <location>
        <position position="264"/>
    </location>
    <ligand>
        <name>[4Fe-4S] cluster</name>
        <dbReference type="ChEBI" id="CHEBI:49883"/>
    </ligand>
</feature>
<dbReference type="InterPro" id="IPR029057">
    <property type="entry name" value="PRTase-like"/>
</dbReference>
<feature type="binding site" evidence="7 10">
    <location>
        <position position="374"/>
    </location>
    <ligand>
        <name>Mg(2+)</name>
        <dbReference type="ChEBI" id="CHEBI:18420"/>
    </ligand>
</feature>
<dbReference type="Gene3D" id="3.40.50.2020">
    <property type="match status" value="1"/>
</dbReference>
<dbReference type="CDD" id="cd06223">
    <property type="entry name" value="PRTases_typeI"/>
    <property type="match status" value="1"/>
</dbReference>
<keyword evidence="4 7" id="KW-0808">Transferase</keyword>
<dbReference type="GO" id="GO:0004044">
    <property type="term" value="F:amidophosphoribosyltransferase activity"/>
    <property type="evidence" value="ECO:0007669"/>
    <property type="project" value="UniProtKB-UniRule"/>
</dbReference>
<dbReference type="HAMAP" id="MF_01931">
    <property type="entry name" value="PurF"/>
    <property type="match status" value="1"/>
</dbReference>
<dbReference type="EC" id="2.4.2.14" evidence="7"/>
<keyword evidence="7 10" id="KW-0479">Metal-binding</keyword>
<dbReference type="InterPro" id="IPR000836">
    <property type="entry name" value="PRTase_dom"/>
</dbReference>
<proteinExistence type="inferred from homology"/>
<dbReference type="PIRSF" id="PIRSF000485">
    <property type="entry name" value="Amd_phspho_trans"/>
    <property type="match status" value="1"/>
</dbReference>
<feature type="binding site" evidence="7 10">
    <location>
        <position position="311"/>
    </location>
    <ligand>
        <name>Mg(2+)</name>
        <dbReference type="ChEBI" id="CHEBI:18420"/>
    </ligand>
</feature>
<evidence type="ECO:0000256" key="11">
    <source>
        <dbReference type="PIRSR" id="PIRSR000485-3"/>
    </source>
</evidence>
<keyword evidence="14" id="KW-1185">Reference proteome</keyword>
<dbReference type="NCBIfam" id="TIGR01134">
    <property type="entry name" value="purF"/>
    <property type="match status" value="1"/>
</dbReference>
<feature type="active site" description="Nucleophile" evidence="7 9">
    <location>
        <position position="28"/>
    </location>
</feature>
<sequence length="492" mass="53110">MGGRIAPDLRLAVGAFRPVPGKGPRDECGVFGVYGHPEAARLTYYGLYALQHRGEESAGIAVSTGDRLLSHRGMGLVTDVFRDEDLARLQGPHAVGHVRYSTTGSSTLANAQPIVVETRRGSLAVAHNGNFVTARAVRARLEDEGAIFSTTSDTEVLAHLIARHRGGGGIEEALVVALQELTGGYALVLLTEDRLLAVRDPHGIRPLSLGRLGDAWLVASETCAFDTVGAEFVRDVAPGELVMIRDGHLRSRQALPAASPSRICVFEYVYFARPDSNLQGRNVHAARKEMGRELWREAPVEADLVIGVPDSSISAATGFAEASGIPYEMGLIKNRYIGRTFIQPQQGLRAQGVKIKHNPLRLILEGKRVVLVDDSIVRGTTIRHLISLLREAGAREVHLRIASPPYRFGCHYGIDTADIRDLVARGRDVEAIREAVGADSLHYLSVEGLARAVGTAGYPGSGFCMACFTGEYPVPVDEKAGKFALEARRHAP</sequence>
<comment type="pathway">
    <text evidence="1 7 8">Purine metabolism; IMP biosynthesis via de novo pathway; N(1)-(5-phospho-D-ribosyl)glycinamide from 5-phospho-alpha-D-ribose 1-diphosphate: step 1/2.</text>
</comment>
<name>A0AA35CLE6_9FIRM</name>
<dbReference type="AlphaFoldDB" id="A0AA35CLE6"/>
<dbReference type="GO" id="GO:0009113">
    <property type="term" value="P:purine nucleobase biosynthetic process"/>
    <property type="evidence" value="ECO:0007669"/>
    <property type="project" value="UniProtKB-UniRule"/>
</dbReference>
<comment type="function">
    <text evidence="7">Catalyzes the formation of phosphoribosylamine from phosphoribosylpyrophosphate (PRPP) and glutamine.</text>
</comment>
<comment type="catalytic activity">
    <reaction evidence="7 8">
        <text>5-phospho-beta-D-ribosylamine + L-glutamate + diphosphate = 5-phospho-alpha-D-ribose 1-diphosphate + L-glutamine + H2O</text>
        <dbReference type="Rhea" id="RHEA:14905"/>
        <dbReference type="ChEBI" id="CHEBI:15377"/>
        <dbReference type="ChEBI" id="CHEBI:29985"/>
        <dbReference type="ChEBI" id="CHEBI:33019"/>
        <dbReference type="ChEBI" id="CHEBI:58017"/>
        <dbReference type="ChEBI" id="CHEBI:58359"/>
        <dbReference type="ChEBI" id="CHEBI:58681"/>
        <dbReference type="EC" id="2.4.2.14"/>
    </reaction>
</comment>
<comment type="cofactor">
    <cofactor evidence="7 10">
        <name>Mg(2+)</name>
        <dbReference type="ChEBI" id="CHEBI:18420"/>
    </cofactor>
    <text evidence="7 10">Binds 1 Mg(2+) ion per subunit.</text>
</comment>
<protein>
    <recommendedName>
        <fullName evidence="7">Amidophosphoribosyltransferase</fullName>
        <shortName evidence="7">ATase</shortName>
        <ecNumber evidence="7">2.4.2.14</ecNumber>
    </recommendedName>
    <alternativeName>
        <fullName evidence="7">Glutamine phosphoribosylpyrophosphate amidotransferase</fullName>
        <shortName evidence="7">GPATase</shortName>
    </alternativeName>
</protein>
<evidence type="ECO:0000256" key="6">
    <source>
        <dbReference type="ARBA" id="ARBA00022962"/>
    </source>
</evidence>
<evidence type="ECO:0000256" key="10">
    <source>
        <dbReference type="PIRSR" id="PIRSR000485-2"/>
    </source>
</evidence>
<dbReference type="GO" id="GO:0006189">
    <property type="term" value="P:'de novo' IMP biosynthetic process"/>
    <property type="evidence" value="ECO:0007669"/>
    <property type="project" value="UniProtKB-UniRule"/>
</dbReference>
<dbReference type="InterPro" id="IPR005854">
    <property type="entry name" value="PurF"/>
</dbReference>
<dbReference type="GO" id="GO:0051539">
    <property type="term" value="F:4 iron, 4 sulfur cluster binding"/>
    <property type="evidence" value="ECO:0007669"/>
    <property type="project" value="UniProtKB-KW"/>
</dbReference>
<organism evidence="13 14">
    <name type="scientific">Caldinitratiruptor microaerophilus</name>
    <dbReference type="NCBI Taxonomy" id="671077"/>
    <lineage>
        <taxon>Bacteria</taxon>
        <taxon>Bacillati</taxon>
        <taxon>Bacillota</taxon>
        <taxon>Clostridia</taxon>
        <taxon>Eubacteriales</taxon>
        <taxon>Symbiobacteriaceae</taxon>
        <taxon>Caldinitratiruptor</taxon>
    </lineage>
</organism>
<dbReference type="RefSeq" id="WP_264841940.1">
    <property type="nucleotide sequence ID" value="NZ_AP025628.1"/>
</dbReference>
<dbReference type="Gene3D" id="3.60.20.10">
    <property type="entry name" value="Glutamine Phosphoribosylpyrophosphate, subunit 1, domain 1"/>
    <property type="match status" value="1"/>
</dbReference>
<dbReference type="KEGG" id="cmic:caldi_23720"/>
<evidence type="ECO:0000256" key="8">
    <source>
        <dbReference type="PIRNR" id="PIRNR000485"/>
    </source>
</evidence>
<comment type="similarity">
    <text evidence="2 7 8">In the C-terminal section; belongs to the purine/pyrimidine phosphoribosyltransferase family.</text>
</comment>
<keyword evidence="7" id="KW-0004">4Fe-4S</keyword>
<reference evidence="13" key="1">
    <citation type="submission" date="2022-03" db="EMBL/GenBank/DDBJ databases">
        <title>Complete genome sequence of Caldinitratiruptor microaerophilus.</title>
        <authorList>
            <person name="Mukaiyama R."/>
            <person name="Nishiyama T."/>
            <person name="Ueda K."/>
        </authorList>
    </citation>
    <scope>NUCLEOTIDE SEQUENCE</scope>
    <source>
        <strain evidence="13">JCM 16183</strain>
    </source>
</reference>
<dbReference type="InterPro" id="IPR017932">
    <property type="entry name" value="GATase_2_dom"/>
</dbReference>
<evidence type="ECO:0000256" key="2">
    <source>
        <dbReference type="ARBA" id="ARBA00010138"/>
    </source>
</evidence>
<dbReference type="PROSITE" id="PS51278">
    <property type="entry name" value="GATASE_TYPE_2"/>
    <property type="match status" value="1"/>
</dbReference>
<dbReference type="EMBL" id="AP025628">
    <property type="protein sequence ID" value="BDG61282.1"/>
    <property type="molecule type" value="Genomic_DNA"/>
</dbReference>
<feature type="binding site" evidence="7 11">
    <location>
        <position position="410"/>
    </location>
    <ligand>
        <name>[4Fe-4S] cluster</name>
        <dbReference type="ChEBI" id="CHEBI:49883"/>
    </ligand>
</feature>
<dbReference type="CDD" id="cd00715">
    <property type="entry name" value="GPATase_N"/>
    <property type="match status" value="1"/>
</dbReference>
<keyword evidence="5 7" id="KW-0658">Purine biosynthesis</keyword>
<evidence type="ECO:0000256" key="1">
    <source>
        <dbReference type="ARBA" id="ARBA00005209"/>
    </source>
</evidence>
<dbReference type="GO" id="GO:0000287">
    <property type="term" value="F:magnesium ion binding"/>
    <property type="evidence" value="ECO:0007669"/>
    <property type="project" value="UniProtKB-UniRule"/>
</dbReference>
<keyword evidence="3 7" id="KW-0328">Glycosyltransferase</keyword>
<evidence type="ECO:0000256" key="4">
    <source>
        <dbReference type="ARBA" id="ARBA00022679"/>
    </source>
</evidence>
<evidence type="ECO:0000259" key="12">
    <source>
        <dbReference type="PROSITE" id="PS51278"/>
    </source>
</evidence>
<dbReference type="PANTHER" id="PTHR11907">
    <property type="entry name" value="AMIDOPHOSPHORIBOSYLTRANSFERASE"/>
    <property type="match status" value="1"/>
</dbReference>
<feature type="binding site" evidence="7 10">
    <location>
        <position position="373"/>
    </location>
    <ligand>
        <name>Mg(2+)</name>
        <dbReference type="ChEBI" id="CHEBI:18420"/>
    </ligand>
</feature>
<dbReference type="SUPFAM" id="SSF53271">
    <property type="entry name" value="PRTase-like"/>
    <property type="match status" value="1"/>
</dbReference>
<dbReference type="Proteomes" id="UP001163687">
    <property type="component" value="Chromosome"/>
</dbReference>
<comment type="cofactor">
    <cofactor evidence="7 11">
        <name>[4Fe-4S] cluster</name>
        <dbReference type="ChEBI" id="CHEBI:49883"/>
    </cofactor>
    <text evidence="7 11">Binds 1 [4Fe-4S] cluster per subunit.</text>
</comment>
<dbReference type="InterPro" id="IPR029055">
    <property type="entry name" value="Ntn_hydrolases_N"/>
</dbReference>
<evidence type="ECO:0000256" key="9">
    <source>
        <dbReference type="PIRSR" id="PIRSR000485-1"/>
    </source>
</evidence>
<accession>A0AA35CLE6</accession>
<dbReference type="SUPFAM" id="SSF56235">
    <property type="entry name" value="N-terminal nucleophile aminohydrolases (Ntn hydrolases)"/>
    <property type="match status" value="1"/>
</dbReference>